<dbReference type="AlphaFoldDB" id="A0A812K2C5"/>
<protein>
    <submittedName>
        <fullName evidence="1">Uncharacterized protein</fullName>
    </submittedName>
</protein>
<accession>A0A812K2C5</accession>
<dbReference type="EMBL" id="CAJNIZ010003420">
    <property type="protein sequence ID" value="CAE7222271.1"/>
    <property type="molecule type" value="Genomic_DNA"/>
</dbReference>
<proteinExistence type="predicted"/>
<feature type="non-terminal residue" evidence="1">
    <location>
        <position position="1"/>
    </location>
</feature>
<name>A0A812K2C5_SYMPI</name>
<evidence type="ECO:0000313" key="1">
    <source>
        <dbReference type="EMBL" id="CAE7222271.1"/>
    </source>
</evidence>
<comment type="caution">
    <text evidence="1">The sequence shown here is derived from an EMBL/GenBank/DDBJ whole genome shotgun (WGS) entry which is preliminary data.</text>
</comment>
<dbReference type="OrthoDB" id="442447at2759"/>
<feature type="non-terminal residue" evidence="1">
    <location>
        <position position="118"/>
    </location>
</feature>
<gene>
    <name evidence="1" type="ORF">SPIL2461_LOCUS2980</name>
</gene>
<sequence length="118" mass="13563">EFRDHGVEMMGPAAELLQTSKKWSSNFQRDMMRKANRQLPVLLPHELVPWLVEQGVFPVDEESDAAHAEFWEHLQKVGTPTHNATANHVPLYIWGDDAEFTEHHQDKLVVISIGRVLE</sequence>
<reference evidence="1" key="1">
    <citation type="submission" date="2021-02" db="EMBL/GenBank/DDBJ databases">
        <authorList>
            <person name="Dougan E. K."/>
            <person name="Rhodes N."/>
            <person name="Thang M."/>
            <person name="Chan C."/>
        </authorList>
    </citation>
    <scope>NUCLEOTIDE SEQUENCE</scope>
</reference>
<keyword evidence="2" id="KW-1185">Reference proteome</keyword>
<dbReference type="Proteomes" id="UP000649617">
    <property type="component" value="Unassembled WGS sequence"/>
</dbReference>
<organism evidence="1 2">
    <name type="scientific">Symbiodinium pilosum</name>
    <name type="common">Dinoflagellate</name>
    <dbReference type="NCBI Taxonomy" id="2952"/>
    <lineage>
        <taxon>Eukaryota</taxon>
        <taxon>Sar</taxon>
        <taxon>Alveolata</taxon>
        <taxon>Dinophyceae</taxon>
        <taxon>Suessiales</taxon>
        <taxon>Symbiodiniaceae</taxon>
        <taxon>Symbiodinium</taxon>
    </lineage>
</organism>
<evidence type="ECO:0000313" key="2">
    <source>
        <dbReference type="Proteomes" id="UP000649617"/>
    </source>
</evidence>